<feature type="compositionally biased region" description="Basic and acidic residues" evidence="3">
    <location>
        <begin position="968"/>
        <end position="979"/>
    </location>
</feature>
<reference evidence="5 6" key="1">
    <citation type="submission" date="2020-04" db="EMBL/GenBank/DDBJ databases">
        <title>Perkinsus olseni comparative genomics.</title>
        <authorList>
            <person name="Bogema D.R."/>
        </authorList>
    </citation>
    <scope>NUCLEOTIDE SEQUENCE [LARGE SCALE GENOMIC DNA]</scope>
    <source>
        <strain evidence="5">00978-12</strain>
    </source>
</reference>
<feature type="region of interest" description="Disordered" evidence="3">
    <location>
        <begin position="222"/>
        <end position="241"/>
    </location>
</feature>
<evidence type="ECO:0000256" key="2">
    <source>
        <dbReference type="PROSITE-ProRule" id="PRU00283"/>
    </source>
</evidence>
<feature type="repeat" description="RCC1" evidence="1">
    <location>
        <begin position="1226"/>
        <end position="1272"/>
    </location>
</feature>
<dbReference type="EMBL" id="JABANP010000008">
    <property type="protein sequence ID" value="KAF4696773.1"/>
    <property type="molecule type" value="Genomic_DNA"/>
</dbReference>
<gene>
    <name evidence="5" type="primary">KIF12</name>
    <name evidence="5" type="ORF">FOZ60_015674</name>
</gene>
<accession>A0A7J6PKY4</accession>
<keyword evidence="2" id="KW-0067">ATP-binding</keyword>
<dbReference type="InterPro" id="IPR001752">
    <property type="entry name" value="Kinesin_motor_dom"/>
</dbReference>
<dbReference type="PRINTS" id="PR00380">
    <property type="entry name" value="KINESINHEAVY"/>
</dbReference>
<feature type="binding site" evidence="2">
    <location>
        <begin position="469"/>
        <end position="476"/>
    </location>
    <ligand>
        <name>ATP</name>
        <dbReference type="ChEBI" id="CHEBI:30616"/>
    </ligand>
</feature>
<dbReference type="InterPro" id="IPR009091">
    <property type="entry name" value="RCC1/BLIP-II"/>
</dbReference>
<dbReference type="GO" id="GO:0008017">
    <property type="term" value="F:microtubule binding"/>
    <property type="evidence" value="ECO:0007669"/>
    <property type="project" value="InterPro"/>
</dbReference>
<name>A0A7J6PKY4_PEROL</name>
<dbReference type="InterPro" id="IPR000408">
    <property type="entry name" value="Reg_chr_condens"/>
</dbReference>
<comment type="similarity">
    <text evidence="2">Belongs to the TRAFAC class myosin-kinesin ATPase superfamily. Kinesin family.</text>
</comment>
<dbReference type="Gene3D" id="2.130.10.30">
    <property type="entry name" value="Regulator of chromosome condensation 1/beta-lactamase-inhibitor protein II"/>
    <property type="match status" value="1"/>
</dbReference>
<dbReference type="Pfam" id="PF10188">
    <property type="entry name" value="Oscp1"/>
    <property type="match status" value="1"/>
</dbReference>
<dbReference type="OrthoDB" id="2157380at2759"/>
<dbReference type="GO" id="GO:0005737">
    <property type="term" value="C:cytoplasm"/>
    <property type="evidence" value="ECO:0007669"/>
    <property type="project" value="TreeGrafter"/>
</dbReference>
<dbReference type="Gene3D" id="3.40.850.10">
    <property type="entry name" value="Kinesin motor domain"/>
    <property type="match status" value="2"/>
</dbReference>
<dbReference type="Pfam" id="PF13540">
    <property type="entry name" value="RCC1_2"/>
    <property type="match status" value="2"/>
</dbReference>
<comment type="caution">
    <text evidence="5">The sequence shown here is derived from an EMBL/GenBank/DDBJ whole genome shotgun (WGS) entry which is preliminary data.</text>
</comment>
<dbReference type="GO" id="GO:0007018">
    <property type="term" value="P:microtubule-based movement"/>
    <property type="evidence" value="ECO:0007669"/>
    <property type="project" value="InterPro"/>
</dbReference>
<dbReference type="GO" id="GO:0003777">
    <property type="term" value="F:microtubule motor activity"/>
    <property type="evidence" value="ECO:0007669"/>
    <property type="project" value="InterPro"/>
</dbReference>
<protein>
    <submittedName>
        <fullName evidence="5">Kinesin member</fullName>
    </submittedName>
</protein>
<organism evidence="5 6">
    <name type="scientific">Perkinsus olseni</name>
    <name type="common">Perkinsus atlanticus</name>
    <dbReference type="NCBI Taxonomy" id="32597"/>
    <lineage>
        <taxon>Eukaryota</taxon>
        <taxon>Sar</taxon>
        <taxon>Alveolata</taxon>
        <taxon>Perkinsozoa</taxon>
        <taxon>Perkinsea</taxon>
        <taxon>Perkinsida</taxon>
        <taxon>Perkinsidae</taxon>
        <taxon>Perkinsus</taxon>
    </lineage>
</organism>
<feature type="region of interest" description="Disordered" evidence="3">
    <location>
        <begin position="1294"/>
        <end position="1322"/>
    </location>
</feature>
<dbReference type="Proteomes" id="UP000541610">
    <property type="component" value="Unassembled WGS sequence"/>
</dbReference>
<feature type="compositionally biased region" description="Basic and acidic residues" evidence="3">
    <location>
        <begin position="222"/>
        <end position="236"/>
    </location>
</feature>
<dbReference type="InterPro" id="IPR027417">
    <property type="entry name" value="P-loop_NTPase"/>
</dbReference>
<dbReference type="PANTHER" id="PTHR21439:SF0">
    <property type="entry name" value="PROTEIN OSCP1"/>
    <property type="match status" value="1"/>
</dbReference>
<feature type="domain" description="Kinesin motor" evidence="4">
    <location>
        <begin position="376"/>
        <end position="610"/>
    </location>
</feature>
<feature type="region of interest" description="Disordered" evidence="3">
    <location>
        <begin position="968"/>
        <end position="989"/>
    </location>
</feature>
<dbReference type="SUPFAM" id="SSF52540">
    <property type="entry name" value="P-loop containing nucleoside triphosphate hydrolases"/>
    <property type="match status" value="1"/>
</dbReference>
<dbReference type="PROSITE" id="PS50067">
    <property type="entry name" value="KINESIN_MOTOR_2"/>
    <property type="match status" value="1"/>
</dbReference>
<dbReference type="PROSITE" id="PS50012">
    <property type="entry name" value="RCC1_3"/>
    <property type="match status" value="1"/>
</dbReference>
<sequence>MVIGHLLTMPMVVINMGGEMMYILNQRLVAQSIPSAKKRKVLSDVIRAMFEKSFMKEMLVPQEMYSMRSLRQLFERLVHSSIMRLNALSMDKLFDLVSMGLKLQTVRCGRSEEMVMVTMNHIDGMIQLVKDDEEAKISTFLQEGLQGSDASLRVDSTGVLPFGYARPGKLKEYRGNNVVREEVLDITGRSDWRGPQGVERVQWGVDREWFQLGTDMYSTAKDDSASEMERQEKEGAVQEPARTLAPEVASRVAKAELSVLANLIAAPSEQGAEQKFTLRLFEDTEICGPAEEVESSDEEIQEETETISASAATRSYRETLKGLEDDLDKALGVNNEPHAEDDDLLDLFSEVDVCIPGGLDRLVPAFMIGCLVGVVAVRTCVRVRPLLLAEVDAGCEPCVDVVSVGKDGEDGSAAFQLAVRQPGRDPSSPPELIRFHCCLGAKIVFERCGVRDMLHAVLEGYRAAVMAYGQTGSGKTHTMIGDPSSGDMGGLIHNCAKDLFRLIKELGNERNSFYVSGLRKVDCESAADVLTLVAEGTANRQVYGHELNRHSSRSHCLFSIFLSNGGKLTFADLAGSERLKVSRTEAQHRKETQSINKSLLALGKVINALSPAGRVKFVGASRRVPVGANRLSCCHSCAVQGQQANADTGRLFGRKRPRDDNLHREPGQEKLRRNCTCAPVCTQGDEHMILESMRSEVARLRAENLGFKSKNRALERMLGKVSGSSQASAAGSTSLPPICASAKEKRVRCSMVELRIPVLEQLWWERCETGVLKKSAVEVKLRPVVEKLLGDLERRRPAEWRCNFAAVALQIDSDGDITDAEPSAMEMNEGLLAASPGAGGQRSVMADITQISGGCGGAPLDSSSRGVSEERLSSTMSEDSLVDWRRGHDEGTADGEAPSMDDSARHRGMEAVADEEISGRESPRIEECALIQDSLDGILLGDSGLQIILFREKRTFIFKKATPLENTEKLRGKDPEEHWPPGNRAGDLQLPSKLNRKLSVYNSRHTCGRKRSTVLMITQGDRHKPILTLDREEFEGVMAAREEVEKEIVNFGKKLVLTLGILSTNHRQFSRCESSKDWRQEKRVSIYAMGSVGPELERARRGAQRLSFLPDERWARVTLGDGFGGAVTEDGKAWLWRKRSGNGKNGNSAAVVKPIPLPRGVRAVDIQSSKTALWLLGDDGRVYVVQNVVATGARNSISMCPGFPEGVKFSEIAVSAAHFVGLDQEGGVWCFGDNTRGQCGADPSIQAMLGGALRGGVKIAAGDYHTIVLDDNGEVWTWGDDTLLQLGHGDTRWAPSNASSKLPGESMKEKKPPSGTSASRPLVTYEPFETHLRFTPTKIADVPTDFDQQHTQEL</sequence>
<dbReference type="InterPro" id="IPR019332">
    <property type="entry name" value="OSCP1"/>
</dbReference>
<evidence type="ECO:0000313" key="6">
    <source>
        <dbReference type="Proteomes" id="UP000541610"/>
    </source>
</evidence>
<feature type="region of interest" description="Disordered" evidence="3">
    <location>
        <begin position="855"/>
        <end position="906"/>
    </location>
</feature>
<proteinExistence type="inferred from homology"/>
<evidence type="ECO:0000256" key="3">
    <source>
        <dbReference type="SAM" id="MobiDB-lite"/>
    </source>
</evidence>
<dbReference type="SMART" id="SM00129">
    <property type="entry name" value="KISc"/>
    <property type="match status" value="1"/>
</dbReference>
<keyword evidence="2" id="KW-0547">Nucleotide-binding</keyword>
<evidence type="ECO:0000256" key="1">
    <source>
        <dbReference type="PROSITE-ProRule" id="PRU00235"/>
    </source>
</evidence>
<dbReference type="GO" id="GO:0005886">
    <property type="term" value="C:plasma membrane"/>
    <property type="evidence" value="ECO:0007669"/>
    <property type="project" value="TreeGrafter"/>
</dbReference>
<dbReference type="GO" id="GO:0005524">
    <property type="term" value="F:ATP binding"/>
    <property type="evidence" value="ECO:0007669"/>
    <property type="project" value="UniProtKB-UniRule"/>
</dbReference>
<evidence type="ECO:0000259" key="4">
    <source>
        <dbReference type="PROSITE" id="PS50067"/>
    </source>
</evidence>
<dbReference type="PROSITE" id="PS00626">
    <property type="entry name" value="RCC1_2"/>
    <property type="match status" value="1"/>
</dbReference>
<dbReference type="Pfam" id="PF00225">
    <property type="entry name" value="Kinesin"/>
    <property type="match status" value="1"/>
</dbReference>
<dbReference type="InterPro" id="IPR036961">
    <property type="entry name" value="Kinesin_motor_dom_sf"/>
</dbReference>
<feature type="compositionally biased region" description="Basic and acidic residues" evidence="3">
    <location>
        <begin position="882"/>
        <end position="891"/>
    </location>
</feature>
<dbReference type="SUPFAM" id="SSF50985">
    <property type="entry name" value="RCC1/BLIP-II"/>
    <property type="match status" value="1"/>
</dbReference>
<keyword evidence="2" id="KW-0505">Motor protein</keyword>
<dbReference type="PANTHER" id="PTHR21439">
    <property type="entry name" value="OXIDORED-NITRO DOMAIN-CONTAINING PROTEIN"/>
    <property type="match status" value="1"/>
</dbReference>
<evidence type="ECO:0000313" key="5">
    <source>
        <dbReference type="EMBL" id="KAF4696773.1"/>
    </source>
</evidence>